<dbReference type="SUPFAM" id="SSF46785">
    <property type="entry name" value="Winged helix' DNA-binding domain"/>
    <property type="match status" value="1"/>
</dbReference>
<sequence length="162" mass="18735">VPIQISVYNDKLIFWNDAQLPENWTVEKLLTKHPSKPYNPDIANTLFRSGYIEAWGRGTIKMINDCVQFGIPAPKYFYDMSGFWVEFRKNIYSGEYLKSIGLNDRQVKTIDFLKNNEKITNREYQSNFNVSRNTASRDLSELVEKGLIKASDTKGAGSFYEI</sequence>
<dbReference type="Gene3D" id="1.10.10.10">
    <property type="entry name" value="Winged helix-like DNA-binding domain superfamily/Winged helix DNA-binding domain"/>
    <property type="match status" value="1"/>
</dbReference>
<dbReference type="AlphaFoldDB" id="A0A1T5HU43"/>
<accession>A0A1T5HU43</accession>
<dbReference type="Proteomes" id="UP000191055">
    <property type="component" value="Unassembled WGS sequence"/>
</dbReference>
<dbReference type="PANTHER" id="PTHR30595">
    <property type="entry name" value="GLPR-RELATED TRANSCRIPTIONAL REPRESSOR"/>
    <property type="match status" value="1"/>
</dbReference>
<dbReference type="STRING" id="889453.SAMN03080601_03490"/>
<dbReference type="InterPro" id="IPR036388">
    <property type="entry name" value="WH-like_DNA-bd_sf"/>
</dbReference>
<dbReference type="Pfam" id="PF13412">
    <property type="entry name" value="HTH_24"/>
    <property type="match status" value="1"/>
</dbReference>
<name>A0A1T5HU43_9BACT</name>
<protein>
    <submittedName>
        <fullName evidence="1">DeoR-like helix-turn-helix domain-containing protein</fullName>
    </submittedName>
</protein>
<reference evidence="1 2" key="1">
    <citation type="submission" date="2017-02" db="EMBL/GenBank/DDBJ databases">
        <authorList>
            <person name="Peterson S.W."/>
        </authorList>
    </citation>
    <scope>NUCLEOTIDE SEQUENCE [LARGE SCALE GENOMIC DNA]</scope>
    <source>
        <strain evidence="1 2">DSM 24412</strain>
    </source>
</reference>
<evidence type="ECO:0000313" key="2">
    <source>
        <dbReference type="Proteomes" id="UP000191055"/>
    </source>
</evidence>
<organism evidence="1 2">
    <name type="scientific">Alkalitalea saponilacus</name>
    <dbReference type="NCBI Taxonomy" id="889453"/>
    <lineage>
        <taxon>Bacteria</taxon>
        <taxon>Pseudomonadati</taxon>
        <taxon>Bacteroidota</taxon>
        <taxon>Bacteroidia</taxon>
        <taxon>Marinilabiliales</taxon>
        <taxon>Marinilabiliaceae</taxon>
        <taxon>Alkalitalea</taxon>
    </lineage>
</organism>
<evidence type="ECO:0000313" key="1">
    <source>
        <dbReference type="EMBL" id="SKC24197.1"/>
    </source>
</evidence>
<gene>
    <name evidence="1" type="ORF">SAMN03080601_03490</name>
</gene>
<dbReference type="EMBL" id="FUYV01000041">
    <property type="protein sequence ID" value="SKC24197.1"/>
    <property type="molecule type" value="Genomic_DNA"/>
</dbReference>
<feature type="non-terminal residue" evidence="1">
    <location>
        <position position="1"/>
    </location>
</feature>
<dbReference type="Gene3D" id="3.30.565.60">
    <property type="match status" value="1"/>
</dbReference>
<dbReference type="InterPro" id="IPR038475">
    <property type="entry name" value="RecG_C_sf"/>
</dbReference>
<proteinExistence type="predicted"/>
<dbReference type="PANTHER" id="PTHR30595:SF6">
    <property type="entry name" value="SCHLAFEN ALBA-2 DOMAIN-CONTAINING PROTEIN"/>
    <property type="match status" value="1"/>
</dbReference>
<dbReference type="RefSeq" id="WP_200812619.1">
    <property type="nucleotide sequence ID" value="NZ_FUYV01000041.1"/>
</dbReference>
<keyword evidence="2" id="KW-1185">Reference proteome</keyword>
<dbReference type="InterPro" id="IPR036390">
    <property type="entry name" value="WH_DNA-bd_sf"/>
</dbReference>
<dbReference type="Pfam" id="PF13749">
    <property type="entry name" value="HATPase_c_4"/>
    <property type="match status" value="1"/>
</dbReference>